<dbReference type="SUPFAM" id="SSF47616">
    <property type="entry name" value="GST C-terminal domain-like"/>
    <property type="match status" value="1"/>
</dbReference>
<dbReference type="InterPro" id="IPR010987">
    <property type="entry name" value="Glutathione-S-Trfase_C-like"/>
</dbReference>
<dbReference type="PANTHER" id="PTHR44051:SF2">
    <property type="entry name" value="HYPOTHETICAL GLUTATHIONE S-TRANSFERASE LIKE PROTEIN"/>
    <property type="match status" value="1"/>
</dbReference>
<protein>
    <recommendedName>
        <fullName evidence="7">Glutathione S-transferase</fullName>
    </recommendedName>
</protein>
<evidence type="ECO:0000313" key="6">
    <source>
        <dbReference type="Proteomes" id="UP000314982"/>
    </source>
</evidence>
<comment type="similarity">
    <text evidence="1">Belongs to the GST superfamily.</text>
</comment>
<dbReference type="InterPro" id="IPR036249">
    <property type="entry name" value="Thioredoxin-like_sf"/>
</dbReference>
<dbReference type="Pfam" id="PF13410">
    <property type="entry name" value="GST_C_2"/>
    <property type="match status" value="1"/>
</dbReference>
<evidence type="ECO:0000256" key="2">
    <source>
        <dbReference type="SAM" id="MobiDB-lite"/>
    </source>
</evidence>
<reference evidence="5" key="2">
    <citation type="submission" date="2025-08" db="UniProtKB">
        <authorList>
            <consortium name="Ensembl"/>
        </authorList>
    </citation>
    <scope>IDENTIFICATION</scope>
</reference>
<dbReference type="Proteomes" id="UP000314982">
    <property type="component" value="Unassembled WGS sequence"/>
</dbReference>
<dbReference type="AlphaFoldDB" id="A0A4W5L858"/>
<dbReference type="InterPro" id="IPR040079">
    <property type="entry name" value="Glutathione_S-Trfase"/>
</dbReference>
<dbReference type="Ensembl" id="ENSHHUT00000023077.1">
    <property type="protein sequence ID" value="ENSHHUP00000022239.1"/>
    <property type="gene ID" value="ENSHHUG00000013880.1"/>
</dbReference>
<evidence type="ECO:0000259" key="4">
    <source>
        <dbReference type="PROSITE" id="PS50405"/>
    </source>
</evidence>
<dbReference type="SUPFAM" id="SSF52833">
    <property type="entry name" value="Thioredoxin-like"/>
    <property type="match status" value="1"/>
</dbReference>
<dbReference type="PROSITE" id="PS50405">
    <property type="entry name" value="GST_CTER"/>
    <property type="match status" value="1"/>
</dbReference>
<sequence>MQLTLYGNRFSGHSYKVRLALVLAGLAHDYRHVSLSLPHAERPADFRAASRWQEVPALVVDGVAMVQSNAILQWLASEQGVLGGTAAEAAALREWLSWEANRIGFSLPNLRYSRQFSPQGTAVEAWLEQRCRADLDVLNAQLAQQDYLLASGLSVADLSASAYLWWLADAALDIRDWPHVARWLAPAAMPTPRRKFPDAKPPVTAGRHRRCGQPAQ</sequence>
<organism evidence="5 6">
    <name type="scientific">Hucho hucho</name>
    <name type="common">huchen</name>
    <dbReference type="NCBI Taxonomy" id="62062"/>
    <lineage>
        <taxon>Eukaryota</taxon>
        <taxon>Metazoa</taxon>
        <taxon>Chordata</taxon>
        <taxon>Craniata</taxon>
        <taxon>Vertebrata</taxon>
        <taxon>Euteleostomi</taxon>
        <taxon>Actinopterygii</taxon>
        <taxon>Neopterygii</taxon>
        <taxon>Teleostei</taxon>
        <taxon>Protacanthopterygii</taxon>
        <taxon>Salmoniformes</taxon>
        <taxon>Salmonidae</taxon>
        <taxon>Salmoninae</taxon>
        <taxon>Hucho</taxon>
    </lineage>
</organism>
<feature type="domain" description="GST N-terminal" evidence="3">
    <location>
        <begin position="1"/>
        <end position="83"/>
    </location>
</feature>
<dbReference type="PROSITE" id="PS51354">
    <property type="entry name" value="GLUTAREDOXIN_2"/>
    <property type="match status" value="1"/>
</dbReference>
<dbReference type="Pfam" id="PF13417">
    <property type="entry name" value="GST_N_3"/>
    <property type="match status" value="1"/>
</dbReference>
<evidence type="ECO:0000256" key="1">
    <source>
        <dbReference type="ARBA" id="ARBA00007409"/>
    </source>
</evidence>
<dbReference type="Gene3D" id="3.40.30.10">
    <property type="entry name" value="Glutaredoxin"/>
    <property type="match status" value="1"/>
</dbReference>
<feature type="domain" description="GST C-terminal" evidence="4">
    <location>
        <begin position="85"/>
        <end position="206"/>
    </location>
</feature>
<feature type="compositionally biased region" description="Basic residues" evidence="2">
    <location>
        <begin position="206"/>
        <end position="216"/>
    </location>
</feature>
<dbReference type="STRING" id="62062.ENSHHUP00000022239"/>
<feature type="region of interest" description="Disordered" evidence="2">
    <location>
        <begin position="191"/>
        <end position="216"/>
    </location>
</feature>
<dbReference type="Gene3D" id="1.20.1050.10">
    <property type="match status" value="1"/>
</dbReference>
<dbReference type="InterPro" id="IPR036282">
    <property type="entry name" value="Glutathione-S-Trfase_C_sf"/>
</dbReference>
<dbReference type="PANTHER" id="PTHR44051">
    <property type="entry name" value="GLUTATHIONE S-TRANSFERASE-RELATED"/>
    <property type="match status" value="1"/>
</dbReference>
<dbReference type="SFLD" id="SFLDS00019">
    <property type="entry name" value="Glutathione_Transferase_(cytos"/>
    <property type="match status" value="1"/>
</dbReference>
<reference evidence="6" key="1">
    <citation type="submission" date="2018-06" db="EMBL/GenBank/DDBJ databases">
        <title>Genome assembly of Danube salmon.</title>
        <authorList>
            <person name="Macqueen D.J."/>
            <person name="Gundappa M.K."/>
        </authorList>
    </citation>
    <scope>NUCLEOTIDE SEQUENCE [LARGE SCALE GENOMIC DNA]</scope>
</reference>
<keyword evidence="6" id="KW-1185">Reference proteome</keyword>
<evidence type="ECO:0008006" key="7">
    <source>
        <dbReference type="Google" id="ProtNLM"/>
    </source>
</evidence>
<accession>A0A4W5L858</accession>
<evidence type="ECO:0000259" key="3">
    <source>
        <dbReference type="PROSITE" id="PS50404"/>
    </source>
</evidence>
<dbReference type="PROSITE" id="PS50404">
    <property type="entry name" value="GST_NTER"/>
    <property type="match status" value="1"/>
</dbReference>
<evidence type="ECO:0000313" key="5">
    <source>
        <dbReference type="Ensembl" id="ENSHHUP00000022239.1"/>
    </source>
</evidence>
<proteinExistence type="inferred from homology"/>
<name>A0A4W5L858_9TELE</name>
<dbReference type="InterPro" id="IPR004045">
    <property type="entry name" value="Glutathione_S-Trfase_N"/>
</dbReference>
<reference evidence="5" key="3">
    <citation type="submission" date="2025-09" db="UniProtKB">
        <authorList>
            <consortium name="Ensembl"/>
        </authorList>
    </citation>
    <scope>IDENTIFICATION</scope>
</reference>